<dbReference type="Pfam" id="PF01381">
    <property type="entry name" value="HTH_3"/>
    <property type="match status" value="1"/>
</dbReference>
<dbReference type="InterPro" id="IPR001610">
    <property type="entry name" value="PAC"/>
</dbReference>
<evidence type="ECO:0000313" key="10">
    <source>
        <dbReference type="EMBL" id="CAB3675077.1"/>
    </source>
</evidence>
<dbReference type="Pfam" id="PF08447">
    <property type="entry name" value="PAS_3"/>
    <property type="match status" value="2"/>
</dbReference>
<dbReference type="EC" id="2.7.13.3" evidence="2"/>
<comment type="catalytic activity">
    <reaction evidence="1">
        <text>ATP + protein L-histidine = ADP + protein N-phospho-L-histidine.</text>
        <dbReference type="EC" id="2.7.13.3"/>
    </reaction>
</comment>
<dbReference type="SUPFAM" id="SSF47413">
    <property type="entry name" value="lambda repressor-like DNA-binding domains"/>
    <property type="match status" value="1"/>
</dbReference>
<dbReference type="SMART" id="SM00086">
    <property type="entry name" value="PAC"/>
    <property type="match status" value="2"/>
</dbReference>
<dbReference type="CDD" id="cd00130">
    <property type="entry name" value="PAS"/>
    <property type="match status" value="2"/>
</dbReference>
<evidence type="ECO:0000256" key="3">
    <source>
        <dbReference type="ARBA" id="ARBA00022553"/>
    </source>
</evidence>
<evidence type="ECO:0000259" key="8">
    <source>
        <dbReference type="PROSITE" id="PS50113"/>
    </source>
</evidence>
<feature type="coiled-coil region" evidence="6">
    <location>
        <begin position="336"/>
        <end position="363"/>
    </location>
</feature>
<keyword evidence="4" id="KW-0808">Transferase</keyword>
<proteinExistence type="predicted"/>
<feature type="domain" description="PAC" evidence="8">
    <location>
        <begin position="295"/>
        <end position="348"/>
    </location>
</feature>
<dbReference type="SMART" id="SM00091">
    <property type="entry name" value="PAS"/>
    <property type="match status" value="1"/>
</dbReference>
<dbReference type="NCBIfam" id="TIGR00229">
    <property type="entry name" value="sensory_box"/>
    <property type="match status" value="2"/>
</dbReference>
<evidence type="ECO:0000256" key="6">
    <source>
        <dbReference type="SAM" id="Coils"/>
    </source>
</evidence>
<dbReference type="Gene3D" id="3.30.450.20">
    <property type="entry name" value="PAS domain"/>
    <property type="match status" value="2"/>
</dbReference>
<dbReference type="InterPro" id="IPR000014">
    <property type="entry name" value="PAS"/>
</dbReference>
<feature type="domain" description="HTH cro/C1-type" evidence="9">
    <location>
        <begin position="10"/>
        <end position="63"/>
    </location>
</feature>
<keyword evidence="3" id="KW-0597">Phosphoprotein</keyword>
<keyword evidence="6" id="KW-0175">Coiled coil</keyword>
<feature type="domain" description="PAC" evidence="8">
    <location>
        <begin position="168"/>
        <end position="220"/>
    </location>
</feature>
<dbReference type="InterPro" id="IPR010982">
    <property type="entry name" value="Lambda_DNA-bd_dom_sf"/>
</dbReference>
<dbReference type="Gene3D" id="2.10.70.100">
    <property type="match status" value="1"/>
</dbReference>
<name>A0A6S7ALD2_9BURK</name>
<dbReference type="SMART" id="SM00530">
    <property type="entry name" value="HTH_XRE"/>
    <property type="match status" value="1"/>
</dbReference>
<dbReference type="InterPro" id="IPR000700">
    <property type="entry name" value="PAS-assoc_C"/>
</dbReference>
<dbReference type="RefSeq" id="WP_175191571.1">
    <property type="nucleotide sequence ID" value="NZ_CADIJO010000003.1"/>
</dbReference>
<dbReference type="PANTHER" id="PTHR43304">
    <property type="entry name" value="PHYTOCHROME-LIKE PROTEIN CPH1"/>
    <property type="match status" value="1"/>
</dbReference>
<dbReference type="SUPFAM" id="SSF55785">
    <property type="entry name" value="PYP-like sensor domain (PAS domain)"/>
    <property type="match status" value="2"/>
</dbReference>
<evidence type="ECO:0000259" key="9">
    <source>
        <dbReference type="PROSITE" id="PS50943"/>
    </source>
</evidence>
<protein>
    <recommendedName>
        <fullName evidence="2">histidine kinase</fullName>
        <ecNumber evidence="2">2.7.13.3</ecNumber>
    </recommendedName>
</protein>
<dbReference type="InterPro" id="IPR035965">
    <property type="entry name" value="PAS-like_dom_sf"/>
</dbReference>
<evidence type="ECO:0000256" key="2">
    <source>
        <dbReference type="ARBA" id="ARBA00012438"/>
    </source>
</evidence>
<organism evidence="10 11">
    <name type="scientific">Achromobacter deleyi</name>
    <dbReference type="NCBI Taxonomy" id="1353891"/>
    <lineage>
        <taxon>Bacteria</taxon>
        <taxon>Pseudomonadati</taxon>
        <taxon>Pseudomonadota</taxon>
        <taxon>Betaproteobacteria</taxon>
        <taxon>Burkholderiales</taxon>
        <taxon>Alcaligenaceae</taxon>
        <taxon>Achromobacter</taxon>
    </lineage>
</organism>
<dbReference type="Gene3D" id="1.10.260.40">
    <property type="entry name" value="lambda repressor-like DNA-binding domains"/>
    <property type="match status" value="1"/>
</dbReference>
<dbReference type="InterPro" id="IPR013655">
    <property type="entry name" value="PAS_fold_3"/>
</dbReference>
<keyword evidence="5" id="KW-0418">Kinase</keyword>
<reference evidence="10 11" key="1">
    <citation type="submission" date="2020-04" db="EMBL/GenBank/DDBJ databases">
        <authorList>
            <person name="De Canck E."/>
        </authorList>
    </citation>
    <scope>NUCLEOTIDE SEQUENCE [LARGE SCALE GENOMIC DNA]</scope>
    <source>
        <strain evidence="10 11">LMG 3458</strain>
    </source>
</reference>
<sequence length="364" mass="42422">MTENSFSLHLKELLEHRKLSLQSVANALDVSRTAVHKWTRGGEIDYGNLRKLAQLLDVNWIWLRYGEDALRDVQQTEVVELPMTEVRRRYTAEIMENEARMKLAQENARIVTWEWNWLTDAVSYSANVKDVYGWPVRRNEDFWIHVVPEDVEALQRIYRQCMEDGSSYEYDFRIIQSDGSVRWITSRGASLRDSAGRLVKMIGISMESTDRKLAEEKLRRSEERFRTFFEQAGVPMAWLDLDGGWRRVNPPLCALLGYDPAELAGQTFQALTHPDDLPANLQTLSRLLKGEISESVMEKRLRRKDGSYTWVRVHAALQRDQADDAQGRILCVYSDVSDYRQQVDALQQRIHELEQQADSDKKRR</sequence>
<gene>
    <name evidence="10" type="ORF">LMG3458_01307</name>
</gene>
<evidence type="ECO:0000256" key="4">
    <source>
        <dbReference type="ARBA" id="ARBA00022679"/>
    </source>
</evidence>
<dbReference type="InterPro" id="IPR052162">
    <property type="entry name" value="Sensor_kinase/Photoreceptor"/>
</dbReference>
<dbReference type="PANTHER" id="PTHR43304:SF1">
    <property type="entry name" value="PAC DOMAIN-CONTAINING PROTEIN"/>
    <property type="match status" value="1"/>
</dbReference>
<evidence type="ECO:0000259" key="7">
    <source>
        <dbReference type="PROSITE" id="PS50112"/>
    </source>
</evidence>
<dbReference type="PROSITE" id="PS50113">
    <property type="entry name" value="PAC"/>
    <property type="match status" value="2"/>
</dbReference>
<dbReference type="GO" id="GO:0003677">
    <property type="term" value="F:DNA binding"/>
    <property type="evidence" value="ECO:0007669"/>
    <property type="project" value="InterPro"/>
</dbReference>
<dbReference type="PROSITE" id="PS50112">
    <property type="entry name" value="PAS"/>
    <property type="match status" value="1"/>
</dbReference>
<dbReference type="PROSITE" id="PS50943">
    <property type="entry name" value="HTH_CROC1"/>
    <property type="match status" value="1"/>
</dbReference>
<dbReference type="InterPro" id="IPR001387">
    <property type="entry name" value="Cro/C1-type_HTH"/>
</dbReference>
<evidence type="ECO:0000313" key="11">
    <source>
        <dbReference type="Proteomes" id="UP000494111"/>
    </source>
</evidence>
<evidence type="ECO:0000256" key="5">
    <source>
        <dbReference type="ARBA" id="ARBA00022777"/>
    </source>
</evidence>
<dbReference type="CDD" id="cd00093">
    <property type="entry name" value="HTH_XRE"/>
    <property type="match status" value="1"/>
</dbReference>
<dbReference type="AlphaFoldDB" id="A0A6S7ALD2"/>
<feature type="domain" description="PAS" evidence="7">
    <location>
        <begin position="221"/>
        <end position="291"/>
    </location>
</feature>
<accession>A0A6S7ALD2</accession>
<dbReference type="GO" id="GO:0004673">
    <property type="term" value="F:protein histidine kinase activity"/>
    <property type="evidence" value="ECO:0007669"/>
    <property type="project" value="UniProtKB-EC"/>
</dbReference>
<evidence type="ECO:0000256" key="1">
    <source>
        <dbReference type="ARBA" id="ARBA00000085"/>
    </source>
</evidence>
<dbReference type="Proteomes" id="UP000494111">
    <property type="component" value="Unassembled WGS sequence"/>
</dbReference>
<dbReference type="EMBL" id="CADIJO010000003">
    <property type="protein sequence ID" value="CAB3675077.1"/>
    <property type="molecule type" value="Genomic_DNA"/>
</dbReference>